<comment type="caution">
    <text evidence="2">The sequence shown here is derived from an EMBL/GenBank/DDBJ whole genome shotgun (WGS) entry which is preliminary data.</text>
</comment>
<proteinExistence type="predicted"/>
<evidence type="ECO:0000313" key="2">
    <source>
        <dbReference type="EMBL" id="EPS60642.1"/>
    </source>
</evidence>
<dbReference type="EMBL" id="AUSU01007405">
    <property type="protein sequence ID" value="EPS60642.1"/>
    <property type="molecule type" value="Genomic_DNA"/>
</dbReference>
<sequence>MGTKQGLIGSPHLRAPPGSRTLPLVGGPPKTGRCRPLRGAAPVAISRAGRTVGPQCEHG</sequence>
<reference evidence="2 3" key="1">
    <citation type="journal article" date="2013" name="BMC Genomics">
        <title>The miniature genome of a carnivorous plant Genlisea aurea contains a low number of genes and short non-coding sequences.</title>
        <authorList>
            <person name="Leushkin E.V."/>
            <person name="Sutormin R.A."/>
            <person name="Nabieva E.R."/>
            <person name="Penin A.A."/>
            <person name="Kondrashov A.S."/>
            <person name="Logacheva M.D."/>
        </authorList>
    </citation>
    <scope>NUCLEOTIDE SEQUENCE [LARGE SCALE GENOMIC DNA]</scope>
</reference>
<dbReference type="AlphaFoldDB" id="S8DM04"/>
<protein>
    <submittedName>
        <fullName evidence="2">Uncharacterized protein</fullName>
    </submittedName>
</protein>
<dbReference type="Proteomes" id="UP000015453">
    <property type="component" value="Unassembled WGS sequence"/>
</dbReference>
<keyword evidence="3" id="KW-1185">Reference proteome</keyword>
<gene>
    <name evidence="2" type="ORF">M569_14160</name>
</gene>
<accession>S8DM04</accession>
<name>S8DM04_9LAMI</name>
<evidence type="ECO:0000313" key="3">
    <source>
        <dbReference type="Proteomes" id="UP000015453"/>
    </source>
</evidence>
<organism evidence="2 3">
    <name type="scientific">Genlisea aurea</name>
    <dbReference type="NCBI Taxonomy" id="192259"/>
    <lineage>
        <taxon>Eukaryota</taxon>
        <taxon>Viridiplantae</taxon>
        <taxon>Streptophyta</taxon>
        <taxon>Embryophyta</taxon>
        <taxon>Tracheophyta</taxon>
        <taxon>Spermatophyta</taxon>
        <taxon>Magnoliopsida</taxon>
        <taxon>eudicotyledons</taxon>
        <taxon>Gunneridae</taxon>
        <taxon>Pentapetalae</taxon>
        <taxon>asterids</taxon>
        <taxon>lamiids</taxon>
        <taxon>Lamiales</taxon>
        <taxon>Lentibulariaceae</taxon>
        <taxon>Genlisea</taxon>
    </lineage>
</organism>
<feature type="region of interest" description="Disordered" evidence="1">
    <location>
        <begin position="1"/>
        <end position="37"/>
    </location>
</feature>
<evidence type="ECO:0000256" key="1">
    <source>
        <dbReference type="SAM" id="MobiDB-lite"/>
    </source>
</evidence>